<dbReference type="InParanoid" id="A0A024GMI2"/>
<feature type="signal peptide" evidence="1">
    <location>
        <begin position="1"/>
        <end position="27"/>
    </location>
</feature>
<protein>
    <submittedName>
        <fullName evidence="2">Uncharacterized protein</fullName>
    </submittedName>
</protein>
<accession>A0A024GMI2</accession>
<evidence type="ECO:0000313" key="3">
    <source>
        <dbReference type="Proteomes" id="UP000053237"/>
    </source>
</evidence>
<dbReference type="AlphaFoldDB" id="A0A024GMI2"/>
<evidence type="ECO:0000256" key="1">
    <source>
        <dbReference type="SAM" id="SignalP"/>
    </source>
</evidence>
<name>A0A024GMI2_9STRA</name>
<sequence length="326" mass="37242">MPFSIPLLNVSPLVFLVLSFCVSGIISDGSPTRINLRRETKYTIWPYSKRTSFIAEINKTKKKSSESTARAMSWVISTTITHCFRSCGAGYNSGSASAETYYIHSIPPSSKKVATDSSADSFPIACKINWISENTIGLYDKRNVVGIFTWEFARNYKYVELDLSSRESPALDIFEGDSSQFRMKEPYLELFVLKKDFIESDPIESDTIGSGTIGSLLYVSVNQGPSMHENHVVFDISSADIYVPTERYKEIKKTMKSIKKHQILVELKKDSQSVITLLREDFNLLRSWAKSHWSFGYRFFERHKIRFTECRHKDDCLEAKFSRISG</sequence>
<proteinExistence type="predicted"/>
<reference evidence="2 3" key="1">
    <citation type="submission" date="2012-05" db="EMBL/GenBank/DDBJ databases">
        <title>Recombination and specialization in a pathogen metapopulation.</title>
        <authorList>
            <person name="Gardiner A."/>
            <person name="Kemen E."/>
            <person name="Schultz-Larsen T."/>
            <person name="MacLean D."/>
            <person name="Van Oosterhout C."/>
            <person name="Jones J.D.G."/>
        </authorList>
    </citation>
    <scope>NUCLEOTIDE SEQUENCE [LARGE SCALE GENOMIC DNA]</scope>
    <source>
        <strain evidence="2 3">Ac Nc2</strain>
    </source>
</reference>
<organism evidence="2 3">
    <name type="scientific">Albugo candida</name>
    <dbReference type="NCBI Taxonomy" id="65357"/>
    <lineage>
        <taxon>Eukaryota</taxon>
        <taxon>Sar</taxon>
        <taxon>Stramenopiles</taxon>
        <taxon>Oomycota</taxon>
        <taxon>Peronosporomycetes</taxon>
        <taxon>Albuginales</taxon>
        <taxon>Albuginaceae</taxon>
        <taxon>Albugo</taxon>
    </lineage>
</organism>
<feature type="chain" id="PRO_5001529700" evidence="1">
    <location>
        <begin position="28"/>
        <end position="326"/>
    </location>
</feature>
<dbReference type="EMBL" id="CAIX01000174">
    <property type="protein sequence ID" value="CCI47553.1"/>
    <property type="molecule type" value="Genomic_DNA"/>
</dbReference>
<evidence type="ECO:0000313" key="2">
    <source>
        <dbReference type="EMBL" id="CCI47553.1"/>
    </source>
</evidence>
<keyword evidence="3" id="KW-1185">Reference proteome</keyword>
<comment type="caution">
    <text evidence="2">The sequence shown here is derived from an EMBL/GenBank/DDBJ whole genome shotgun (WGS) entry which is preliminary data.</text>
</comment>
<gene>
    <name evidence="2" type="ORF">BN9_085600</name>
</gene>
<dbReference type="Proteomes" id="UP000053237">
    <property type="component" value="Unassembled WGS sequence"/>
</dbReference>
<keyword evidence="1" id="KW-0732">Signal</keyword>